<dbReference type="RefSeq" id="WP_163383796.1">
    <property type="nucleotide sequence ID" value="NZ_JAUFQS010000004.1"/>
</dbReference>
<evidence type="ECO:0000313" key="1">
    <source>
        <dbReference type="EMBL" id="MDN3686876.1"/>
    </source>
</evidence>
<sequence>MAINPTHATEQGESEWHPSIPLVSSLFCTSTNPVITWTKPYFAHLEVEQK</sequence>
<reference evidence="2" key="1">
    <citation type="journal article" date="2019" name="Int. J. Syst. Evol. Microbiol.">
        <title>The Global Catalogue of Microorganisms (GCM) 10K type strain sequencing project: providing services to taxonomists for standard genome sequencing and annotation.</title>
        <authorList>
            <consortium name="The Broad Institute Genomics Platform"/>
            <consortium name="The Broad Institute Genome Sequencing Center for Infectious Disease"/>
            <person name="Wu L."/>
            <person name="Ma J."/>
        </authorList>
    </citation>
    <scope>NUCLEOTIDE SEQUENCE [LARGE SCALE GENOMIC DNA]</scope>
    <source>
        <strain evidence="2">CECT 7706</strain>
    </source>
</reference>
<keyword evidence="2" id="KW-1185">Reference proteome</keyword>
<evidence type="ECO:0000313" key="2">
    <source>
        <dbReference type="Proteomes" id="UP001236663"/>
    </source>
</evidence>
<gene>
    <name evidence="1" type="ORF">QWZ15_03450</name>
</gene>
<dbReference type="Proteomes" id="UP001236663">
    <property type="component" value="Unassembled WGS sequence"/>
</dbReference>
<proteinExistence type="predicted"/>
<protein>
    <submittedName>
        <fullName evidence="1">Uncharacterized protein</fullName>
    </submittedName>
</protein>
<organism evidence="1 2">
    <name type="scientific">Cyclobacterium jeungdonense</name>
    <dbReference type="NCBI Taxonomy" id="708087"/>
    <lineage>
        <taxon>Bacteria</taxon>
        <taxon>Pseudomonadati</taxon>
        <taxon>Bacteroidota</taxon>
        <taxon>Cytophagia</taxon>
        <taxon>Cytophagales</taxon>
        <taxon>Cyclobacteriaceae</taxon>
        <taxon>Cyclobacterium</taxon>
    </lineage>
</organism>
<dbReference type="EMBL" id="JAUFQS010000004">
    <property type="protein sequence ID" value="MDN3686876.1"/>
    <property type="molecule type" value="Genomic_DNA"/>
</dbReference>
<comment type="caution">
    <text evidence="1">The sequence shown here is derived from an EMBL/GenBank/DDBJ whole genome shotgun (WGS) entry which is preliminary data.</text>
</comment>
<accession>A0ABT8C2B1</accession>
<name>A0ABT8C2B1_9BACT</name>